<evidence type="ECO:0000256" key="14">
    <source>
        <dbReference type="HAMAP-Rule" id="MF_00052"/>
    </source>
</evidence>
<dbReference type="InterPro" id="IPR001352">
    <property type="entry name" value="RNase_HII/HIII"/>
</dbReference>
<keyword evidence="9 14" id="KW-0540">Nuclease</keyword>
<dbReference type="GO" id="GO:0004523">
    <property type="term" value="F:RNA-DNA hybrid ribonuclease activity"/>
    <property type="evidence" value="ECO:0007669"/>
    <property type="project" value="UniProtKB-UniRule"/>
</dbReference>
<feature type="binding site" evidence="14 15">
    <location>
        <position position="6"/>
    </location>
    <ligand>
        <name>a divalent metal cation</name>
        <dbReference type="ChEBI" id="CHEBI:60240"/>
    </ligand>
</feature>
<sequence length="194" mass="20975">MCGVDEAGRGPLAGPVYAAAVVLNPRRPIDGLADSKQLTPERREVLAEAIRTRAKAWAVASASVEEIDRLNILQASMLAMYRAVRALGVTPDLARVDGNRAPTLACRVETVVGGDALVPAISAASILAKTERDRLLCELHLQYPHYGFDQHKGYGTPLHLRMLQTHGACPEHRRSFAPVRLVCEAVTPVQVALL</sequence>
<evidence type="ECO:0000256" key="2">
    <source>
        <dbReference type="ARBA" id="ARBA00001946"/>
    </source>
</evidence>
<gene>
    <name evidence="14 18" type="primary">rnhB</name>
    <name evidence="18" type="ORF">FOZ76_21145</name>
</gene>
<name>A0A556AD12_9BURK</name>
<dbReference type="EMBL" id="VLTJ01000039">
    <property type="protein sequence ID" value="TSH90775.1"/>
    <property type="molecule type" value="Genomic_DNA"/>
</dbReference>
<evidence type="ECO:0000256" key="6">
    <source>
        <dbReference type="ARBA" id="ARBA00012180"/>
    </source>
</evidence>
<dbReference type="AlphaFoldDB" id="A0A556AD12"/>
<dbReference type="InterPro" id="IPR022898">
    <property type="entry name" value="RNase_HII"/>
</dbReference>
<dbReference type="FunFam" id="3.30.420.10:FF:000006">
    <property type="entry name" value="Ribonuclease HII"/>
    <property type="match status" value="1"/>
</dbReference>
<comment type="similarity">
    <text evidence="5 14 16">Belongs to the RNase HII family.</text>
</comment>
<evidence type="ECO:0000259" key="17">
    <source>
        <dbReference type="PROSITE" id="PS51975"/>
    </source>
</evidence>
<dbReference type="Proteomes" id="UP000318405">
    <property type="component" value="Unassembled WGS sequence"/>
</dbReference>
<evidence type="ECO:0000256" key="11">
    <source>
        <dbReference type="ARBA" id="ARBA00022759"/>
    </source>
</evidence>
<dbReference type="CDD" id="cd07182">
    <property type="entry name" value="RNase_HII_bacteria_HII_like"/>
    <property type="match status" value="1"/>
</dbReference>
<dbReference type="SUPFAM" id="SSF53098">
    <property type="entry name" value="Ribonuclease H-like"/>
    <property type="match status" value="1"/>
</dbReference>
<feature type="domain" description="RNase H type-2" evidence="17">
    <location>
        <begin position="1"/>
        <end position="188"/>
    </location>
</feature>
<proteinExistence type="inferred from homology"/>
<dbReference type="GO" id="GO:0043137">
    <property type="term" value="P:DNA replication, removal of RNA primer"/>
    <property type="evidence" value="ECO:0007669"/>
    <property type="project" value="TreeGrafter"/>
</dbReference>
<dbReference type="NCBIfam" id="NF000596">
    <property type="entry name" value="PRK00015.1-4"/>
    <property type="match status" value="1"/>
</dbReference>
<comment type="cofactor">
    <cofactor evidence="2">
        <name>Mg(2+)</name>
        <dbReference type="ChEBI" id="CHEBI:18420"/>
    </cofactor>
</comment>
<evidence type="ECO:0000256" key="10">
    <source>
        <dbReference type="ARBA" id="ARBA00022723"/>
    </source>
</evidence>
<dbReference type="HAMAP" id="MF_00052_B">
    <property type="entry name" value="RNase_HII_B"/>
    <property type="match status" value="1"/>
</dbReference>
<comment type="subcellular location">
    <subcellularLocation>
        <location evidence="4 14">Cytoplasm</location>
    </subcellularLocation>
</comment>
<keyword evidence="12 14" id="KW-0378">Hydrolase</keyword>
<keyword evidence="8 14" id="KW-0963">Cytoplasm</keyword>
<evidence type="ECO:0000256" key="7">
    <source>
        <dbReference type="ARBA" id="ARBA00019179"/>
    </source>
</evidence>
<dbReference type="GO" id="GO:0032299">
    <property type="term" value="C:ribonuclease H2 complex"/>
    <property type="evidence" value="ECO:0007669"/>
    <property type="project" value="TreeGrafter"/>
</dbReference>
<evidence type="ECO:0000256" key="4">
    <source>
        <dbReference type="ARBA" id="ARBA00004496"/>
    </source>
</evidence>
<accession>A0A556AD12</accession>
<dbReference type="GO" id="GO:0003723">
    <property type="term" value="F:RNA binding"/>
    <property type="evidence" value="ECO:0007669"/>
    <property type="project" value="UniProtKB-UniRule"/>
</dbReference>
<feature type="binding site" evidence="14 15">
    <location>
        <position position="5"/>
    </location>
    <ligand>
        <name>a divalent metal cation</name>
        <dbReference type="ChEBI" id="CHEBI:60240"/>
    </ligand>
</feature>
<feature type="binding site" evidence="14 15">
    <location>
        <position position="97"/>
    </location>
    <ligand>
        <name>a divalent metal cation</name>
        <dbReference type="ChEBI" id="CHEBI:60240"/>
    </ligand>
</feature>
<evidence type="ECO:0000256" key="3">
    <source>
        <dbReference type="ARBA" id="ARBA00004065"/>
    </source>
</evidence>
<keyword evidence="19" id="KW-1185">Reference proteome</keyword>
<dbReference type="GO" id="GO:0030145">
    <property type="term" value="F:manganese ion binding"/>
    <property type="evidence" value="ECO:0007669"/>
    <property type="project" value="UniProtKB-UniRule"/>
</dbReference>
<evidence type="ECO:0000313" key="19">
    <source>
        <dbReference type="Proteomes" id="UP000318405"/>
    </source>
</evidence>
<dbReference type="PANTHER" id="PTHR10954">
    <property type="entry name" value="RIBONUCLEASE H2 SUBUNIT A"/>
    <property type="match status" value="1"/>
</dbReference>
<evidence type="ECO:0000256" key="16">
    <source>
        <dbReference type="RuleBase" id="RU003515"/>
    </source>
</evidence>
<dbReference type="GO" id="GO:0006298">
    <property type="term" value="P:mismatch repair"/>
    <property type="evidence" value="ECO:0007669"/>
    <property type="project" value="TreeGrafter"/>
</dbReference>
<dbReference type="NCBIfam" id="NF000595">
    <property type="entry name" value="PRK00015.1-3"/>
    <property type="match status" value="1"/>
</dbReference>
<evidence type="ECO:0000256" key="1">
    <source>
        <dbReference type="ARBA" id="ARBA00000077"/>
    </source>
</evidence>
<evidence type="ECO:0000256" key="15">
    <source>
        <dbReference type="PROSITE-ProRule" id="PRU01319"/>
    </source>
</evidence>
<evidence type="ECO:0000256" key="13">
    <source>
        <dbReference type="ARBA" id="ARBA00023211"/>
    </source>
</evidence>
<comment type="catalytic activity">
    <reaction evidence="1 14 15 16">
        <text>Endonucleolytic cleavage to 5'-phosphomonoester.</text>
        <dbReference type="EC" id="3.1.26.4"/>
    </reaction>
</comment>
<dbReference type="PROSITE" id="PS51975">
    <property type="entry name" value="RNASE_H_2"/>
    <property type="match status" value="1"/>
</dbReference>
<evidence type="ECO:0000256" key="12">
    <source>
        <dbReference type="ARBA" id="ARBA00022801"/>
    </source>
</evidence>
<evidence type="ECO:0000313" key="18">
    <source>
        <dbReference type="EMBL" id="TSH90775.1"/>
    </source>
</evidence>
<comment type="cofactor">
    <cofactor evidence="14 15">
        <name>Mn(2+)</name>
        <dbReference type="ChEBI" id="CHEBI:29035"/>
    </cofactor>
    <cofactor evidence="14 15">
        <name>Mg(2+)</name>
        <dbReference type="ChEBI" id="CHEBI:18420"/>
    </cofactor>
    <text evidence="14 15">Manganese or magnesium. Binds 1 divalent metal ion per monomer in the absence of substrate. May bind a second metal ion after substrate binding.</text>
</comment>
<keyword evidence="11 14" id="KW-0255">Endonuclease</keyword>
<dbReference type="EC" id="3.1.26.4" evidence="6 14"/>
<dbReference type="InterPro" id="IPR012337">
    <property type="entry name" value="RNaseH-like_sf"/>
</dbReference>
<dbReference type="InterPro" id="IPR024567">
    <property type="entry name" value="RNase_HII/HIII_dom"/>
</dbReference>
<dbReference type="Gene3D" id="3.30.420.10">
    <property type="entry name" value="Ribonuclease H-like superfamily/Ribonuclease H"/>
    <property type="match status" value="1"/>
</dbReference>
<evidence type="ECO:0000256" key="5">
    <source>
        <dbReference type="ARBA" id="ARBA00007383"/>
    </source>
</evidence>
<evidence type="ECO:0000256" key="9">
    <source>
        <dbReference type="ARBA" id="ARBA00022722"/>
    </source>
</evidence>
<comment type="caution">
    <text evidence="18">The sequence shown here is derived from an EMBL/GenBank/DDBJ whole genome shotgun (WGS) entry which is preliminary data.</text>
</comment>
<keyword evidence="13 14" id="KW-0464">Manganese</keyword>
<dbReference type="Pfam" id="PF01351">
    <property type="entry name" value="RNase_HII"/>
    <property type="match status" value="1"/>
</dbReference>
<reference evidence="18 19" key="1">
    <citation type="submission" date="2019-07" db="EMBL/GenBank/DDBJ databases">
        <title>Qingshengfaniella alkalisoli gen. nov., sp. nov., isolated from saline soil.</title>
        <authorList>
            <person name="Xu L."/>
            <person name="Huang X.-X."/>
            <person name="Sun J.-Q."/>
        </authorList>
    </citation>
    <scope>NUCLEOTIDE SEQUENCE [LARGE SCALE GENOMIC DNA]</scope>
    <source>
        <strain evidence="18 19">DSM 27279</strain>
    </source>
</reference>
<comment type="function">
    <text evidence="3 14 16">Endonuclease that specifically degrades the RNA of RNA-DNA hybrids.</text>
</comment>
<organism evidence="18 19">
    <name type="scientific">Verticiella sediminum</name>
    <dbReference type="NCBI Taxonomy" id="1247510"/>
    <lineage>
        <taxon>Bacteria</taxon>
        <taxon>Pseudomonadati</taxon>
        <taxon>Pseudomonadota</taxon>
        <taxon>Betaproteobacteria</taxon>
        <taxon>Burkholderiales</taxon>
        <taxon>Alcaligenaceae</taxon>
        <taxon>Verticiella</taxon>
    </lineage>
</organism>
<dbReference type="OrthoDB" id="9803420at2"/>
<evidence type="ECO:0000256" key="8">
    <source>
        <dbReference type="ARBA" id="ARBA00022490"/>
    </source>
</evidence>
<dbReference type="InterPro" id="IPR036397">
    <property type="entry name" value="RNaseH_sf"/>
</dbReference>
<dbReference type="PANTHER" id="PTHR10954:SF18">
    <property type="entry name" value="RIBONUCLEASE HII"/>
    <property type="match status" value="1"/>
</dbReference>
<keyword evidence="10 14" id="KW-0479">Metal-binding</keyword>
<dbReference type="GO" id="GO:0005737">
    <property type="term" value="C:cytoplasm"/>
    <property type="evidence" value="ECO:0007669"/>
    <property type="project" value="UniProtKB-SubCell"/>
</dbReference>
<protein>
    <recommendedName>
        <fullName evidence="7 14">Ribonuclease HII</fullName>
        <shortName evidence="14">RNase HII</shortName>
        <ecNumber evidence="6 14">3.1.26.4</ecNumber>
    </recommendedName>
</protein>